<evidence type="ECO:0000259" key="1">
    <source>
        <dbReference type="Pfam" id="PF11955"/>
    </source>
</evidence>
<dbReference type="AlphaFoldDB" id="A0A9Q1GPB9"/>
<dbReference type="PANTHER" id="PTHR31476:SF19">
    <property type="entry name" value="UBIQUITIN CARBOXYL-TERMINAL HYDROLASE FAMILY PROTEIN"/>
    <property type="match status" value="1"/>
</dbReference>
<comment type="caution">
    <text evidence="2">The sequence shown here is derived from an EMBL/GenBank/DDBJ whole genome shotgun (WGS) entry which is preliminary data.</text>
</comment>
<dbReference type="PANTHER" id="PTHR31476">
    <property type="entry name" value="PROTEIN WHAT'S THIS FACTOR 1 HOMOLOG, CHLOROPLASTIC"/>
    <property type="match status" value="1"/>
</dbReference>
<evidence type="ECO:0000313" key="3">
    <source>
        <dbReference type="Proteomes" id="UP001153076"/>
    </source>
</evidence>
<feature type="domain" description="PORR" evidence="1">
    <location>
        <begin position="36"/>
        <end position="376"/>
    </location>
</feature>
<dbReference type="InterPro" id="IPR021099">
    <property type="entry name" value="PORR_domain"/>
</dbReference>
<accession>A0A9Q1GPB9</accession>
<dbReference type="OrthoDB" id="1892230at2759"/>
<dbReference type="Proteomes" id="UP001153076">
    <property type="component" value="Unassembled WGS sequence"/>
</dbReference>
<gene>
    <name evidence="2" type="ORF">Cgig2_000291</name>
</gene>
<sequence length="404" mass="46858">MLQIFNTKQFSASSGFLPHCLFIFNRTFVHARIKWVRDPYLDTVVEREKNLLPCLSLKNLLLSSPSISLPISLASLHKSRLNLPATVLNFFLKYPSLFHVFRSCSSLSLPHVKLTPEFLNLHQEEQEIHNLRLLRESAAQRLVKLLMLTRACKIPISIIDDLRFDLGLPDNYCLELVSYFPEYFRICPLKYEENRNIGVRKLANVVLGLELVSWKEELAMPAIIKEFGDGLRSNRGKAIKFPMSFAPGFDLQKKVKDWVEEWQCLPYISPYEDAFHLASKSDQAEKWTVAVLHEILSLLVSKKTEVKNVLRLGDYLGFGLRFKKALAHHPGIFYVSNKIRTQTVVLREAFRKDYLLDKHPLMGMRHRYIYLMNKSRKRKKLVETPSSRNVLKSTRVVNGIETKE</sequence>
<proteinExistence type="predicted"/>
<keyword evidence="3" id="KW-1185">Reference proteome</keyword>
<evidence type="ECO:0000313" key="2">
    <source>
        <dbReference type="EMBL" id="KAJ8422213.1"/>
    </source>
</evidence>
<reference evidence="2" key="1">
    <citation type="submission" date="2022-04" db="EMBL/GenBank/DDBJ databases">
        <title>Carnegiea gigantea Genome sequencing and assembly v2.</title>
        <authorList>
            <person name="Copetti D."/>
            <person name="Sanderson M.J."/>
            <person name="Burquez A."/>
            <person name="Wojciechowski M.F."/>
        </authorList>
    </citation>
    <scope>NUCLEOTIDE SEQUENCE</scope>
    <source>
        <strain evidence="2">SGP5-SGP5p</strain>
        <tissue evidence="2">Aerial part</tissue>
    </source>
</reference>
<organism evidence="2 3">
    <name type="scientific">Carnegiea gigantea</name>
    <dbReference type="NCBI Taxonomy" id="171969"/>
    <lineage>
        <taxon>Eukaryota</taxon>
        <taxon>Viridiplantae</taxon>
        <taxon>Streptophyta</taxon>
        <taxon>Embryophyta</taxon>
        <taxon>Tracheophyta</taxon>
        <taxon>Spermatophyta</taxon>
        <taxon>Magnoliopsida</taxon>
        <taxon>eudicotyledons</taxon>
        <taxon>Gunneridae</taxon>
        <taxon>Pentapetalae</taxon>
        <taxon>Caryophyllales</taxon>
        <taxon>Cactineae</taxon>
        <taxon>Cactaceae</taxon>
        <taxon>Cactoideae</taxon>
        <taxon>Echinocereeae</taxon>
        <taxon>Carnegiea</taxon>
    </lineage>
</organism>
<dbReference type="GO" id="GO:0003723">
    <property type="term" value="F:RNA binding"/>
    <property type="evidence" value="ECO:0007669"/>
    <property type="project" value="InterPro"/>
</dbReference>
<dbReference type="EMBL" id="JAKOGI010002340">
    <property type="protein sequence ID" value="KAJ8422213.1"/>
    <property type="molecule type" value="Genomic_DNA"/>
</dbReference>
<dbReference type="Pfam" id="PF11955">
    <property type="entry name" value="PORR"/>
    <property type="match status" value="1"/>
</dbReference>
<name>A0A9Q1GPB9_9CARY</name>
<protein>
    <recommendedName>
        <fullName evidence="1">PORR domain-containing protein</fullName>
    </recommendedName>
</protein>
<dbReference type="InterPro" id="IPR045040">
    <property type="entry name" value="PORR_fam"/>
</dbReference>